<protein>
    <recommendedName>
        <fullName evidence="3">dUTP diphosphatase</fullName>
        <ecNumber evidence="3">3.6.1.23</ecNumber>
    </recommendedName>
</protein>
<keyword evidence="4" id="KW-0546">Nucleotide metabolism</keyword>
<comment type="similarity">
    <text evidence="2">Belongs to the dUTPase family.</text>
</comment>
<dbReference type="Pfam" id="PF00692">
    <property type="entry name" value="dUTPase"/>
    <property type="match status" value="1"/>
</dbReference>
<dbReference type="InterPro" id="IPR036157">
    <property type="entry name" value="dUTPase-like_sf"/>
</dbReference>
<evidence type="ECO:0000313" key="6">
    <source>
        <dbReference type="EMBL" id="KAG6472307.1"/>
    </source>
</evidence>
<reference evidence="6 7" key="1">
    <citation type="submission" date="2020-08" db="EMBL/GenBank/DDBJ databases">
        <title>Plant Genome Project.</title>
        <authorList>
            <person name="Zhang R.-G."/>
        </authorList>
    </citation>
    <scope>NUCLEOTIDE SEQUENCE [LARGE SCALE GENOMIC DNA]</scope>
    <source>
        <tissue evidence="6">Rhizome</tissue>
    </source>
</reference>
<gene>
    <name evidence="6" type="ORF">ZIOFF_069767</name>
</gene>
<feature type="domain" description="dUTPase-like" evidence="5">
    <location>
        <begin position="163"/>
        <end position="230"/>
    </location>
</feature>
<dbReference type="EMBL" id="JACMSC010000020">
    <property type="protein sequence ID" value="KAG6472307.1"/>
    <property type="molecule type" value="Genomic_DNA"/>
</dbReference>
<dbReference type="Gene3D" id="2.70.40.10">
    <property type="match status" value="1"/>
</dbReference>
<proteinExistence type="inferred from homology"/>
<evidence type="ECO:0000313" key="7">
    <source>
        <dbReference type="Proteomes" id="UP000734854"/>
    </source>
</evidence>
<dbReference type="InterPro" id="IPR008181">
    <property type="entry name" value="dUTPase"/>
</dbReference>
<dbReference type="PANTHER" id="PTHR11241">
    <property type="entry name" value="DEOXYURIDINE 5'-TRIPHOSPHATE NUCLEOTIDOHYDROLASE"/>
    <property type="match status" value="1"/>
</dbReference>
<dbReference type="AlphaFoldDB" id="A0A8J5CD23"/>
<dbReference type="GO" id="GO:0004170">
    <property type="term" value="F:dUTP diphosphatase activity"/>
    <property type="evidence" value="ECO:0007669"/>
    <property type="project" value="UniProtKB-EC"/>
</dbReference>
<accession>A0A8J5CD23</accession>
<evidence type="ECO:0000259" key="5">
    <source>
        <dbReference type="Pfam" id="PF00692"/>
    </source>
</evidence>
<name>A0A8J5CD23_ZINOF</name>
<comment type="caution">
    <text evidence="6">The sequence shown here is derived from an EMBL/GenBank/DDBJ whole genome shotgun (WGS) entry which is preliminary data.</text>
</comment>
<evidence type="ECO:0000256" key="1">
    <source>
        <dbReference type="ARBA" id="ARBA00005142"/>
    </source>
</evidence>
<dbReference type="GO" id="GO:0006226">
    <property type="term" value="P:dUMP biosynthetic process"/>
    <property type="evidence" value="ECO:0007669"/>
    <property type="project" value="InterPro"/>
</dbReference>
<dbReference type="SUPFAM" id="SSF51283">
    <property type="entry name" value="dUTPase-like"/>
    <property type="match status" value="1"/>
</dbReference>
<sequence>MITIGDFYRNIQVSVLTRGYEQWSNGEANLPVTRGIVDYLTSHGVHTLPGWRYSTNPLLGLNWIIQPTVVAITMQPSKVNSRNLMDGRISFSFSIYRAARRAKPLHYNTKDEEVQSDEEHFHTIAVLIEQAPEGQQNLDPEVIEENLDLYPHILVHLISPHTKLPIRRSPGAARYDLAASQDCVIPVRGCAQIPTGVCIEIPWGSYGRIVPRSGTVWKLGLDIGARVIDMGMRRVEARSGKDWLPLMDY</sequence>
<organism evidence="6 7">
    <name type="scientific">Zingiber officinale</name>
    <name type="common">Ginger</name>
    <name type="synonym">Amomum zingiber</name>
    <dbReference type="NCBI Taxonomy" id="94328"/>
    <lineage>
        <taxon>Eukaryota</taxon>
        <taxon>Viridiplantae</taxon>
        <taxon>Streptophyta</taxon>
        <taxon>Embryophyta</taxon>
        <taxon>Tracheophyta</taxon>
        <taxon>Spermatophyta</taxon>
        <taxon>Magnoliopsida</taxon>
        <taxon>Liliopsida</taxon>
        <taxon>Zingiberales</taxon>
        <taxon>Zingiberaceae</taxon>
        <taxon>Zingiber</taxon>
    </lineage>
</organism>
<evidence type="ECO:0000256" key="4">
    <source>
        <dbReference type="ARBA" id="ARBA00023080"/>
    </source>
</evidence>
<dbReference type="InterPro" id="IPR029054">
    <property type="entry name" value="dUTPase-like"/>
</dbReference>
<dbReference type="PANTHER" id="PTHR11241:SF0">
    <property type="entry name" value="DEOXYURIDINE 5'-TRIPHOSPHATE NUCLEOTIDOHYDROLASE"/>
    <property type="match status" value="1"/>
</dbReference>
<dbReference type="EC" id="3.6.1.23" evidence="3"/>
<dbReference type="Proteomes" id="UP000734854">
    <property type="component" value="Unassembled WGS sequence"/>
</dbReference>
<evidence type="ECO:0000256" key="3">
    <source>
        <dbReference type="ARBA" id="ARBA00012379"/>
    </source>
</evidence>
<dbReference type="GO" id="GO:0046081">
    <property type="term" value="P:dUTP catabolic process"/>
    <property type="evidence" value="ECO:0007669"/>
    <property type="project" value="InterPro"/>
</dbReference>
<keyword evidence="7" id="KW-1185">Reference proteome</keyword>
<evidence type="ECO:0000256" key="2">
    <source>
        <dbReference type="ARBA" id="ARBA00006581"/>
    </source>
</evidence>
<comment type="pathway">
    <text evidence="1">Pyrimidine metabolism; dUMP biosynthesis; dUMP from dCTP (dUTP route): step 2/2.</text>
</comment>
<dbReference type="GO" id="GO:0000287">
    <property type="term" value="F:magnesium ion binding"/>
    <property type="evidence" value="ECO:0007669"/>
    <property type="project" value="InterPro"/>
</dbReference>